<accession>A0A2T4CGR3</accession>
<reference evidence="2 3" key="1">
    <citation type="submission" date="2016-07" db="EMBL/GenBank/DDBJ databases">
        <title>Multiple horizontal gene transfer events from other fungi enriched the ability of initially mycotrophic Trichoderma (Ascomycota) to feed on dead plant biomass.</title>
        <authorList>
            <consortium name="DOE Joint Genome Institute"/>
            <person name="Aerts A."/>
            <person name="Atanasova L."/>
            <person name="Chenthamara K."/>
            <person name="Zhang J."/>
            <person name="Grujic M."/>
            <person name="Henrissat B."/>
            <person name="Kuo A."/>
            <person name="Salamov A."/>
            <person name="Lipzen A."/>
            <person name="Labutti K."/>
            <person name="Barry K."/>
            <person name="Miao Y."/>
            <person name="Rahimi M.J."/>
            <person name="Shen Q."/>
            <person name="Grigoriev I.V."/>
            <person name="Kubicek C.P."/>
            <person name="Druzhinina I.S."/>
        </authorList>
    </citation>
    <scope>NUCLEOTIDE SEQUENCE [LARGE SCALE GENOMIC DNA]</scope>
    <source>
        <strain evidence="2 3">ATCC 18648</strain>
    </source>
</reference>
<dbReference type="Proteomes" id="UP000240760">
    <property type="component" value="Unassembled WGS sequence"/>
</dbReference>
<evidence type="ECO:0000313" key="3">
    <source>
        <dbReference type="Proteomes" id="UP000240760"/>
    </source>
</evidence>
<dbReference type="AlphaFoldDB" id="A0A2T4CGR3"/>
<gene>
    <name evidence="2" type="ORF">M440DRAFT_1398105</name>
</gene>
<proteinExistence type="predicted"/>
<feature type="region of interest" description="Disordered" evidence="1">
    <location>
        <begin position="1"/>
        <end position="32"/>
    </location>
</feature>
<protein>
    <submittedName>
        <fullName evidence="2">Uncharacterized protein</fullName>
    </submittedName>
</protein>
<evidence type="ECO:0000256" key="1">
    <source>
        <dbReference type="SAM" id="MobiDB-lite"/>
    </source>
</evidence>
<organism evidence="2 3">
    <name type="scientific">Trichoderma longibrachiatum ATCC 18648</name>
    <dbReference type="NCBI Taxonomy" id="983965"/>
    <lineage>
        <taxon>Eukaryota</taxon>
        <taxon>Fungi</taxon>
        <taxon>Dikarya</taxon>
        <taxon>Ascomycota</taxon>
        <taxon>Pezizomycotina</taxon>
        <taxon>Sordariomycetes</taxon>
        <taxon>Hypocreomycetidae</taxon>
        <taxon>Hypocreales</taxon>
        <taxon>Hypocreaceae</taxon>
        <taxon>Trichoderma</taxon>
    </lineage>
</organism>
<keyword evidence="3" id="KW-1185">Reference proteome</keyword>
<name>A0A2T4CGR3_TRILO</name>
<sequence>MQPLDAIFSSPRSAVAREQEESGSEDMEISSSELGRTICAARIAWLPREATMGKPPRFFAADTLFLRIP</sequence>
<evidence type="ECO:0000313" key="2">
    <source>
        <dbReference type="EMBL" id="PTB80740.1"/>
    </source>
</evidence>
<dbReference type="EMBL" id="KZ679127">
    <property type="protein sequence ID" value="PTB80740.1"/>
    <property type="molecule type" value="Genomic_DNA"/>
</dbReference>